<protein>
    <recommendedName>
        <fullName evidence="3">Aminoglycoside phosphotransferase domain-containing protein</fullName>
    </recommendedName>
</protein>
<evidence type="ECO:0000313" key="2">
    <source>
        <dbReference type="Proteomes" id="UP001251528"/>
    </source>
</evidence>
<accession>A0AAJ0CMD7</accession>
<sequence length="248" mass="28287">MAQRSPDETELCRFECKTYNTTATAFIKRELPVSERPRLLDGSYFDDPRLTQRFFNEAATLQLLREKTTIPVPRVLSYGHDENGHLYIETELVQGTVQASSAASVCRMPDSHGMPPGTGPCLSCESIVLQNVEDFVQNIVLPQLRGLKSKSTGLNGYVMPPRWVIGMDDRLYWPVKWSTEPEYVFTLHDLVDHNILVDDSTLEVRALVDGEEGGFFPAEMQQWRFNRAGQFEIYDDICLVKRHISLLE</sequence>
<name>A0AAJ0CMD7_9HYPO</name>
<gene>
    <name evidence="1" type="ORF">QQS21_006753</name>
</gene>
<comment type="caution">
    <text evidence="1">The sequence shown here is derived from an EMBL/GenBank/DDBJ whole genome shotgun (WGS) entry which is preliminary data.</text>
</comment>
<organism evidence="1 2">
    <name type="scientific">Conoideocrella luteorostrata</name>
    <dbReference type="NCBI Taxonomy" id="1105319"/>
    <lineage>
        <taxon>Eukaryota</taxon>
        <taxon>Fungi</taxon>
        <taxon>Dikarya</taxon>
        <taxon>Ascomycota</taxon>
        <taxon>Pezizomycotina</taxon>
        <taxon>Sordariomycetes</taxon>
        <taxon>Hypocreomycetidae</taxon>
        <taxon>Hypocreales</taxon>
        <taxon>Clavicipitaceae</taxon>
        <taxon>Conoideocrella</taxon>
    </lineage>
</organism>
<dbReference type="InterPro" id="IPR011009">
    <property type="entry name" value="Kinase-like_dom_sf"/>
</dbReference>
<dbReference type="InterPro" id="IPR051678">
    <property type="entry name" value="AGP_Transferase"/>
</dbReference>
<dbReference type="PANTHER" id="PTHR21310:SF15">
    <property type="entry name" value="AMINOGLYCOSIDE PHOSPHOTRANSFERASE DOMAIN-CONTAINING PROTEIN"/>
    <property type="match status" value="1"/>
</dbReference>
<keyword evidence="2" id="KW-1185">Reference proteome</keyword>
<reference evidence="1" key="1">
    <citation type="submission" date="2023-06" db="EMBL/GenBank/DDBJ databases">
        <title>Conoideocrella luteorostrata (Hypocreales: Clavicipitaceae), a potential biocontrol fungus for elongate hemlock scale in United States Christmas tree production areas.</title>
        <authorList>
            <person name="Barrett H."/>
            <person name="Lovett B."/>
            <person name="Macias A.M."/>
            <person name="Stajich J.E."/>
            <person name="Kasson M.T."/>
        </authorList>
    </citation>
    <scope>NUCLEOTIDE SEQUENCE</scope>
    <source>
        <strain evidence="1">ARSEF 14590</strain>
    </source>
</reference>
<evidence type="ECO:0008006" key="3">
    <source>
        <dbReference type="Google" id="ProtNLM"/>
    </source>
</evidence>
<evidence type="ECO:0000313" key="1">
    <source>
        <dbReference type="EMBL" id="KAK2595525.1"/>
    </source>
</evidence>
<dbReference type="AlphaFoldDB" id="A0AAJ0CMD7"/>
<dbReference type="SUPFAM" id="SSF56112">
    <property type="entry name" value="Protein kinase-like (PK-like)"/>
    <property type="match status" value="1"/>
</dbReference>
<dbReference type="PANTHER" id="PTHR21310">
    <property type="entry name" value="AMINOGLYCOSIDE PHOSPHOTRANSFERASE-RELATED-RELATED"/>
    <property type="match status" value="1"/>
</dbReference>
<proteinExistence type="predicted"/>
<dbReference type="Proteomes" id="UP001251528">
    <property type="component" value="Unassembled WGS sequence"/>
</dbReference>
<dbReference type="EMBL" id="JASWJB010000129">
    <property type="protein sequence ID" value="KAK2595525.1"/>
    <property type="molecule type" value="Genomic_DNA"/>
</dbReference>